<keyword evidence="1" id="KW-1133">Transmembrane helix</keyword>
<gene>
    <name evidence="3" type="ORF">SH1V18_21970</name>
</gene>
<organism evidence="3 4">
    <name type="scientific">Vallitalea longa</name>
    <dbReference type="NCBI Taxonomy" id="2936439"/>
    <lineage>
        <taxon>Bacteria</taxon>
        <taxon>Bacillati</taxon>
        <taxon>Bacillota</taxon>
        <taxon>Clostridia</taxon>
        <taxon>Lachnospirales</taxon>
        <taxon>Vallitaleaceae</taxon>
        <taxon>Vallitalea</taxon>
    </lineage>
</organism>
<dbReference type="EMBL" id="BRLB01000005">
    <property type="protein sequence ID" value="GKX29717.1"/>
    <property type="molecule type" value="Genomic_DNA"/>
</dbReference>
<dbReference type="Pfam" id="PF13529">
    <property type="entry name" value="Peptidase_C39_2"/>
    <property type="match status" value="1"/>
</dbReference>
<dbReference type="RefSeq" id="WP_281815338.1">
    <property type="nucleotide sequence ID" value="NZ_BRLB01000005.1"/>
</dbReference>
<keyword evidence="4" id="KW-1185">Reference proteome</keyword>
<comment type="caution">
    <text evidence="3">The sequence shown here is derived from an EMBL/GenBank/DDBJ whole genome shotgun (WGS) entry which is preliminary data.</text>
</comment>
<reference evidence="3" key="1">
    <citation type="submission" date="2022-06" db="EMBL/GenBank/DDBJ databases">
        <title>Vallitalea longa sp. nov., an anaerobic bacterium isolated from marine sediment.</title>
        <authorList>
            <person name="Hirano S."/>
            <person name="Terahara T."/>
            <person name="Mori K."/>
            <person name="Hamada M."/>
            <person name="Matsumoto R."/>
            <person name="Kobayashi T."/>
        </authorList>
    </citation>
    <scope>NUCLEOTIDE SEQUENCE</scope>
    <source>
        <strain evidence="3">SH18-1</strain>
    </source>
</reference>
<feature type="transmembrane region" description="Helical" evidence="1">
    <location>
        <begin position="21"/>
        <end position="43"/>
    </location>
</feature>
<accession>A0A9W6DFQ6</accession>
<evidence type="ECO:0000259" key="2">
    <source>
        <dbReference type="Pfam" id="PF13529"/>
    </source>
</evidence>
<dbReference type="InterPro" id="IPR039564">
    <property type="entry name" value="Peptidase_C39-like"/>
</dbReference>
<dbReference type="AlphaFoldDB" id="A0A9W6DFQ6"/>
<dbReference type="InterPro" id="IPR038765">
    <property type="entry name" value="Papain-like_cys_pep_sf"/>
</dbReference>
<dbReference type="Gene3D" id="3.90.70.10">
    <property type="entry name" value="Cysteine proteinases"/>
    <property type="match status" value="1"/>
</dbReference>
<sequence>MDNSQDKYRQVRYERRRKKKIYRLAMVCTLFLICCGLIAFITYKIFNPSLIKGNDLRDEVVFINEKDNVSKDSNTIPEETNTISENIDTTDTISVDDYSMDIPNRDELIDLTNDYPDLKEILKNSNNYPDDLLELILRNPETIDFVKNFPTKYPTTGKEEYIDITDDYKDGKIPHFLQWDQRWGYYNYGNSPIALSGCGPTALSMVIVGLTGNTDKNPKVVSDFSYEKGYYVDGAGTSWTLMSEGAEALGLKSKVLPLDENIIKSNLRDGKPIIVSVRKGDFTTTGHFIILTGVTDEGKITVNDPNSISRSNKEWDIDVLMGQINNLWAFSV</sequence>
<evidence type="ECO:0000313" key="3">
    <source>
        <dbReference type="EMBL" id="GKX29717.1"/>
    </source>
</evidence>
<keyword evidence="1" id="KW-0812">Transmembrane</keyword>
<protein>
    <recommendedName>
        <fullName evidence="2">Peptidase C39-like domain-containing protein</fullName>
    </recommendedName>
</protein>
<evidence type="ECO:0000313" key="4">
    <source>
        <dbReference type="Proteomes" id="UP001144256"/>
    </source>
</evidence>
<keyword evidence="1" id="KW-0472">Membrane</keyword>
<evidence type="ECO:0000256" key="1">
    <source>
        <dbReference type="SAM" id="Phobius"/>
    </source>
</evidence>
<dbReference type="SUPFAM" id="SSF54001">
    <property type="entry name" value="Cysteine proteinases"/>
    <property type="match status" value="1"/>
</dbReference>
<name>A0A9W6DFQ6_9FIRM</name>
<feature type="domain" description="Peptidase C39-like" evidence="2">
    <location>
        <begin position="173"/>
        <end position="306"/>
    </location>
</feature>
<proteinExistence type="predicted"/>
<dbReference type="Proteomes" id="UP001144256">
    <property type="component" value="Unassembled WGS sequence"/>
</dbReference>